<protein>
    <recommendedName>
        <fullName evidence="3">SlyX protein</fullName>
    </recommendedName>
</protein>
<proteinExistence type="predicted"/>
<reference evidence="1 2" key="1">
    <citation type="submission" date="2018-07" db="EMBL/GenBank/DDBJ databases">
        <title>Dyella monticola sp. nov. and Dyella psychrodurans sp. nov. isolated from monsoon evergreen broad-leaved forest soil of Dinghu Mountain, China.</title>
        <authorList>
            <person name="Gao Z."/>
            <person name="Qiu L."/>
        </authorList>
    </citation>
    <scope>NUCLEOTIDE SEQUENCE [LARGE SCALE GENOMIC DNA]</scope>
    <source>
        <strain evidence="1 2">4G-K06</strain>
    </source>
</reference>
<name>A0A370WWN9_9GAMM</name>
<keyword evidence="2" id="KW-1185">Reference proteome</keyword>
<dbReference type="InterPro" id="IPR007236">
    <property type="entry name" value="SlyX"/>
</dbReference>
<gene>
    <name evidence="1" type="ORF">DWU98_13455</name>
</gene>
<comment type="caution">
    <text evidence="1">The sequence shown here is derived from an EMBL/GenBank/DDBJ whole genome shotgun (WGS) entry which is preliminary data.</text>
</comment>
<dbReference type="EMBL" id="QRBE01000008">
    <property type="protein sequence ID" value="RDS80437.1"/>
    <property type="molecule type" value="Genomic_DNA"/>
</dbReference>
<dbReference type="Proteomes" id="UP000254258">
    <property type="component" value="Unassembled WGS sequence"/>
</dbReference>
<accession>A0A370WWN9</accession>
<dbReference type="Pfam" id="PF04102">
    <property type="entry name" value="SlyX"/>
    <property type="match status" value="1"/>
</dbReference>
<dbReference type="Gene3D" id="1.20.5.300">
    <property type="match status" value="1"/>
</dbReference>
<dbReference type="AlphaFoldDB" id="A0A370WWN9"/>
<dbReference type="PANTHER" id="PTHR36508:SF1">
    <property type="entry name" value="PROTEIN SLYX"/>
    <property type="match status" value="1"/>
</dbReference>
<dbReference type="RefSeq" id="WP_115496100.1">
    <property type="nucleotide sequence ID" value="NZ_QRBE01000008.1"/>
</dbReference>
<organism evidence="1 2">
    <name type="scientific">Dyella monticola</name>
    <dbReference type="NCBI Taxonomy" id="1927958"/>
    <lineage>
        <taxon>Bacteria</taxon>
        <taxon>Pseudomonadati</taxon>
        <taxon>Pseudomonadota</taxon>
        <taxon>Gammaproteobacteria</taxon>
        <taxon>Lysobacterales</taxon>
        <taxon>Rhodanobacteraceae</taxon>
        <taxon>Dyella</taxon>
    </lineage>
</organism>
<evidence type="ECO:0000313" key="2">
    <source>
        <dbReference type="Proteomes" id="UP000254258"/>
    </source>
</evidence>
<dbReference type="PANTHER" id="PTHR36508">
    <property type="entry name" value="PROTEIN SLYX"/>
    <property type="match status" value="1"/>
</dbReference>
<evidence type="ECO:0000313" key="1">
    <source>
        <dbReference type="EMBL" id="RDS80437.1"/>
    </source>
</evidence>
<evidence type="ECO:0008006" key="3">
    <source>
        <dbReference type="Google" id="ProtNLM"/>
    </source>
</evidence>
<sequence length="70" mass="7792">MTTTEQRLTELEVRLAFVDDAVQALVAADADQSLRIATLERLVRDLRSELATVRIGQAPDPHSEPPPPHY</sequence>